<accession>A0A1I0HMW5</accession>
<gene>
    <name evidence="1" type="ORF">SAMN05216313_11697</name>
</gene>
<keyword evidence="2" id="KW-1185">Reference proteome</keyword>
<dbReference type="STRING" id="460384.SAMN05216313_11697"/>
<protein>
    <submittedName>
        <fullName evidence="1">Uncharacterized protein</fullName>
    </submittedName>
</protein>
<evidence type="ECO:0000313" key="2">
    <source>
        <dbReference type="Proteomes" id="UP000198508"/>
    </source>
</evidence>
<dbReference type="Proteomes" id="UP000198508">
    <property type="component" value="Unassembled WGS sequence"/>
</dbReference>
<dbReference type="EMBL" id="FOIM01000016">
    <property type="protein sequence ID" value="SET84472.1"/>
    <property type="molecule type" value="Genomic_DNA"/>
</dbReference>
<sequence>MGEDIRKINIKQADAYLEMIRRPVGIRRTEEMVYEKLRACINLRFGIPGETEDDFRRLAVISIKRRDLSEQGLPEAVLEKRIHQYDCHQTSLVTQMKVLFVMYVEQKLDIRLEDDEVTATEDLKTFSGLVFRALIKKE</sequence>
<evidence type="ECO:0000313" key="1">
    <source>
        <dbReference type="EMBL" id="SET84472.1"/>
    </source>
</evidence>
<reference evidence="2" key="1">
    <citation type="submission" date="2016-10" db="EMBL/GenBank/DDBJ databases">
        <authorList>
            <person name="Varghese N."/>
            <person name="Submissions S."/>
        </authorList>
    </citation>
    <scope>NUCLEOTIDE SEQUENCE [LARGE SCALE GENOMIC DNA]</scope>
    <source>
        <strain evidence="2">NLAE-zl-G277</strain>
    </source>
</reference>
<dbReference type="AlphaFoldDB" id="A0A1I0HMW5"/>
<name>A0A1I0HMW5_9FIRM</name>
<proteinExistence type="predicted"/>
<organism evidence="1 2">
    <name type="scientific">Enterocloster lavalensis</name>
    <dbReference type="NCBI Taxonomy" id="460384"/>
    <lineage>
        <taxon>Bacteria</taxon>
        <taxon>Bacillati</taxon>
        <taxon>Bacillota</taxon>
        <taxon>Clostridia</taxon>
        <taxon>Lachnospirales</taxon>
        <taxon>Lachnospiraceae</taxon>
        <taxon>Enterocloster</taxon>
    </lineage>
</organism>